<dbReference type="NCBIfam" id="NF006179">
    <property type="entry name" value="PRK08312.1"/>
    <property type="match status" value="1"/>
</dbReference>
<dbReference type="InterPro" id="IPR019752">
    <property type="entry name" value="Pyrv/ketoisovalerate_OxRed_cat"/>
</dbReference>
<keyword evidence="5" id="KW-1185">Reference proteome</keyword>
<sequence length="512" mass="55646">MTPDRPVTILIAALGGDGGGVLCDWIVEAAHHAGLPAQATQIPGVAQRTGATTYYVEVLPTARARLGERAPVLALNPAMGEVDVLLASELVEAGRMIFNGWVTPDRTTLISSSHRVFAIGERVAMGDGRFDVGRLLRAVKERSKAQILFDMDQAAEEAGSVLNAVLLGALAGCGRVPIPDQAFEAAIRAAGKSVDANLAGFAFGRAHARGELEQAVRAHQKRQAQARGVEDLIGRARQALPLAAHDIVEEGVRRLADYQDRAYAARYLDRLDAVWSAENKAGGDGALLRETARHLAVRMSFEDVIRVAQVKVSAERFARVHAEVRAKAGEPLVITEHFKPGIEEICAVLPPALARRIMAWAERSGRLGKWYWSMHVRTSTVSGFLRLWLLSKLRWWRPRTWRFAEEQAQIERWLQQIRHAAALSLPLAREIAECARLIKGYGDTHKRGSHNFARIEAAVIAPALAGTMAAPLAVDAIASARVAALADPEGESLARTLAEIAQRTQEVPRAAE</sequence>
<dbReference type="InterPro" id="IPR002869">
    <property type="entry name" value="Pyrv_flavodox_OxRed_cen"/>
</dbReference>
<dbReference type="Pfam" id="PF01558">
    <property type="entry name" value="POR"/>
    <property type="match status" value="1"/>
</dbReference>
<reference evidence="4 5" key="1">
    <citation type="submission" date="2019-06" db="EMBL/GenBank/DDBJ databases">
        <title>New taxonomy in bacterial strain CC-CFT640, isolated from vineyard.</title>
        <authorList>
            <person name="Lin S.-Y."/>
            <person name="Tsai C.-F."/>
            <person name="Young C.-C."/>
        </authorList>
    </citation>
    <scope>NUCLEOTIDE SEQUENCE [LARGE SCALE GENOMIC DNA]</scope>
    <source>
        <strain evidence="4 5">CC-CFT640</strain>
    </source>
</reference>
<evidence type="ECO:0000313" key="5">
    <source>
        <dbReference type="Proteomes" id="UP000321638"/>
    </source>
</evidence>
<name>A0A5C8PHD5_9HYPH</name>
<accession>A0A5C8PHD5</accession>
<feature type="domain" description="Pyruvate/ketoisovalerate oxidoreductase catalytic" evidence="2">
    <location>
        <begin position="15"/>
        <end position="204"/>
    </location>
</feature>
<dbReference type="OrthoDB" id="1490270at2"/>
<proteinExistence type="predicted"/>
<dbReference type="InterPro" id="IPR046667">
    <property type="entry name" value="DUF6537"/>
</dbReference>
<evidence type="ECO:0000259" key="3">
    <source>
        <dbReference type="Pfam" id="PF20169"/>
    </source>
</evidence>
<dbReference type="PANTHER" id="PTHR43854:SF1">
    <property type="entry name" value="INDOLEPYRUVATE OXIDOREDUCTASE SUBUNIT IORB"/>
    <property type="match status" value="1"/>
</dbReference>
<dbReference type="AlphaFoldDB" id="A0A5C8PHD5"/>
<dbReference type="PANTHER" id="PTHR43854">
    <property type="entry name" value="INDOLEPYRUVATE OXIDOREDUCTASE SUBUNIT IORB"/>
    <property type="match status" value="1"/>
</dbReference>
<dbReference type="Gene3D" id="3.40.920.10">
    <property type="entry name" value="Pyruvate-ferredoxin oxidoreductase, PFOR, domain III"/>
    <property type="match status" value="1"/>
</dbReference>
<keyword evidence="1" id="KW-0560">Oxidoreductase</keyword>
<dbReference type="Pfam" id="PF20169">
    <property type="entry name" value="DUF6537"/>
    <property type="match status" value="1"/>
</dbReference>
<gene>
    <name evidence="4" type="ORF">FHP25_24475</name>
</gene>
<comment type="caution">
    <text evidence="4">The sequence shown here is derived from an EMBL/GenBank/DDBJ whole genome shotgun (WGS) entry which is preliminary data.</text>
</comment>
<evidence type="ECO:0000259" key="2">
    <source>
        <dbReference type="Pfam" id="PF01558"/>
    </source>
</evidence>
<evidence type="ECO:0000256" key="1">
    <source>
        <dbReference type="ARBA" id="ARBA00023002"/>
    </source>
</evidence>
<feature type="domain" description="DUF6537" evidence="3">
    <location>
        <begin position="245"/>
        <end position="456"/>
    </location>
</feature>
<protein>
    <submittedName>
        <fullName evidence="4">Indolepyruvate oxidoreductase subunit beta family protein</fullName>
    </submittedName>
</protein>
<keyword evidence="4" id="KW-0670">Pyruvate</keyword>
<organism evidence="4 5">
    <name type="scientific">Vineibacter terrae</name>
    <dbReference type="NCBI Taxonomy" id="2586908"/>
    <lineage>
        <taxon>Bacteria</taxon>
        <taxon>Pseudomonadati</taxon>
        <taxon>Pseudomonadota</taxon>
        <taxon>Alphaproteobacteria</taxon>
        <taxon>Hyphomicrobiales</taxon>
        <taxon>Vineibacter</taxon>
    </lineage>
</organism>
<dbReference type="EMBL" id="VDUZ01000031">
    <property type="protein sequence ID" value="TXL72709.1"/>
    <property type="molecule type" value="Genomic_DNA"/>
</dbReference>
<evidence type="ECO:0000313" key="4">
    <source>
        <dbReference type="EMBL" id="TXL72709.1"/>
    </source>
</evidence>
<dbReference type="RefSeq" id="WP_147849607.1">
    <property type="nucleotide sequence ID" value="NZ_VDUZ01000031.1"/>
</dbReference>
<dbReference type="SUPFAM" id="SSF53323">
    <property type="entry name" value="Pyruvate-ferredoxin oxidoreductase, PFOR, domain III"/>
    <property type="match status" value="1"/>
</dbReference>
<dbReference type="Proteomes" id="UP000321638">
    <property type="component" value="Unassembled WGS sequence"/>
</dbReference>
<dbReference type="GO" id="GO:0016903">
    <property type="term" value="F:oxidoreductase activity, acting on the aldehyde or oxo group of donors"/>
    <property type="evidence" value="ECO:0007669"/>
    <property type="project" value="InterPro"/>
</dbReference>
<dbReference type="InterPro" id="IPR052198">
    <property type="entry name" value="IorB_Oxidoreductase"/>
</dbReference>